<dbReference type="AlphaFoldDB" id="A0A643JYM6"/>
<protein>
    <submittedName>
        <fullName evidence="1">Uncharacterized protein</fullName>
    </submittedName>
</protein>
<dbReference type="RefSeq" id="WP_151139951.1">
    <property type="nucleotide sequence ID" value="NZ_VZUS01000006.1"/>
</dbReference>
<dbReference type="EMBL" id="VZUS01000006">
    <property type="protein sequence ID" value="KAB1184787.1"/>
    <property type="molecule type" value="Genomic_DNA"/>
</dbReference>
<proteinExistence type="predicted"/>
<comment type="caution">
    <text evidence="1">The sequence shown here is derived from an EMBL/GenBank/DDBJ whole genome shotgun (WGS) entry which is preliminary data.</text>
</comment>
<organism evidence="1">
    <name type="scientific">Haloferax sp. CBA1149</name>
    <dbReference type="NCBI Taxonomy" id="2650753"/>
    <lineage>
        <taxon>Archaea</taxon>
        <taxon>Methanobacteriati</taxon>
        <taxon>Methanobacteriota</taxon>
        <taxon>Stenosarchaea group</taxon>
        <taxon>Halobacteria</taxon>
        <taxon>Halobacteriales</taxon>
        <taxon>Haloferacaceae</taxon>
        <taxon>Haloferax</taxon>
    </lineage>
</organism>
<name>A0A643JYM6_9EURY</name>
<gene>
    <name evidence="1" type="ORF">Hfx1149_17130</name>
</gene>
<evidence type="ECO:0000313" key="1">
    <source>
        <dbReference type="EMBL" id="KAB1184787.1"/>
    </source>
</evidence>
<reference evidence="1" key="1">
    <citation type="submission" date="2019-09" db="EMBL/GenBank/DDBJ databases">
        <title>Genomic analysis of Haloferax sp. CBA1149.</title>
        <authorList>
            <person name="Roh S.W."/>
        </authorList>
    </citation>
    <scope>NUCLEOTIDE SEQUENCE</scope>
    <source>
        <strain evidence="1">CBA1149</strain>
    </source>
</reference>
<sequence>MSSSKDITKPDIDPDSYSQKVRIINALAVEPSLHYMDLKPLLNCGKEYSRRIMKALSEGEISKYEVQSALDVDLQRYILNRIQEEHFHDDQNTALEKLSPSIKSDVEMLDLGFQKKDDPYPPRPSYGTNGKQVVVNTMEVAPELHPDEVAVVAGITPEYAAQIMRDVRNTKITPEQYEDYQNTRTQELILEYIEEAGLGQEEEKMRDVVNVSSEEFTDEEALEVIKSAPTKRARAVNAYVADLEDISTKDIGEQLIATSGEHVRRTFKQVEDGEFSDEELDEMVDDTVIAAIQTRYNKYVGQDENESEPEATAQEVANLERDAVPARVEEVESKTHEQATKPSTPATGEYVPVEELDRLIDIYEALKDFSENEPEPNMKATFMAEEVLNRLKSVRETKTVSFE</sequence>
<accession>A0A643JYM6</accession>